<gene>
    <name evidence="1" type="ORF">GN244_ATG18549</name>
</gene>
<evidence type="ECO:0000313" key="1">
    <source>
        <dbReference type="EMBL" id="KAF4029712.1"/>
    </source>
</evidence>
<dbReference type="AlphaFoldDB" id="A0A833RPF2"/>
<organism evidence="1 2">
    <name type="scientific">Phytophthora infestans</name>
    <name type="common">Potato late blight agent</name>
    <name type="synonym">Botrytis infestans</name>
    <dbReference type="NCBI Taxonomy" id="4787"/>
    <lineage>
        <taxon>Eukaryota</taxon>
        <taxon>Sar</taxon>
        <taxon>Stramenopiles</taxon>
        <taxon>Oomycota</taxon>
        <taxon>Peronosporomycetes</taxon>
        <taxon>Peronosporales</taxon>
        <taxon>Peronosporaceae</taxon>
        <taxon>Phytophthora</taxon>
    </lineage>
</organism>
<keyword evidence="2" id="KW-1185">Reference proteome</keyword>
<accession>A0A833RPF2</accession>
<evidence type="ECO:0000313" key="2">
    <source>
        <dbReference type="Proteomes" id="UP000602510"/>
    </source>
</evidence>
<reference evidence="1" key="1">
    <citation type="submission" date="2020-04" db="EMBL/GenBank/DDBJ databases">
        <title>Hybrid Assembly of Korean Phytophthora infestans isolates.</title>
        <authorList>
            <person name="Prokchorchik M."/>
            <person name="Lee Y."/>
            <person name="Seo J."/>
            <person name="Cho J.-H."/>
            <person name="Park Y.-E."/>
            <person name="Jang D.-C."/>
            <person name="Im J.-S."/>
            <person name="Choi J.-G."/>
            <person name="Park H.-J."/>
            <person name="Lee G.-B."/>
            <person name="Lee Y.-G."/>
            <person name="Hong S.-Y."/>
            <person name="Cho K."/>
            <person name="Sohn K.H."/>
        </authorList>
    </citation>
    <scope>NUCLEOTIDE SEQUENCE</scope>
    <source>
        <strain evidence="1">KR_1_A1</strain>
    </source>
</reference>
<comment type="caution">
    <text evidence="1">The sequence shown here is derived from an EMBL/GenBank/DDBJ whole genome shotgun (WGS) entry which is preliminary data.</text>
</comment>
<sequence length="136" mass="15584">MSSGVLQVSTVTEKRSALKDLNRQKLLNIVARYLDDLKTFLKGMKRFKADNDHAVNEHKPGMEPLPISQYTQFADCTLILSSFRMSQRNRILPFELTFCIFNGPIVSVVYVSKRSQLKKETLLKTLDTLAHIQLIQ</sequence>
<dbReference type="EMBL" id="WSZM01000784">
    <property type="protein sequence ID" value="KAF4029712.1"/>
    <property type="molecule type" value="Genomic_DNA"/>
</dbReference>
<dbReference type="Proteomes" id="UP000602510">
    <property type="component" value="Unassembled WGS sequence"/>
</dbReference>
<name>A0A833RPF2_PHYIN</name>
<proteinExistence type="predicted"/>
<protein>
    <submittedName>
        <fullName evidence="1">Uncharacterized protein</fullName>
    </submittedName>
</protein>